<dbReference type="PATRIC" id="fig|1071400.3.peg.102"/>
<dbReference type="RefSeq" id="WP_014939120.1">
    <property type="nucleotide sequence ID" value="NC_018610.1"/>
</dbReference>
<organism evidence="1 2">
    <name type="scientific">Lentilactobacillus buchneri subsp. silagei CD034</name>
    <dbReference type="NCBI Taxonomy" id="1071400"/>
    <lineage>
        <taxon>Bacteria</taxon>
        <taxon>Bacillati</taxon>
        <taxon>Bacillota</taxon>
        <taxon>Bacilli</taxon>
        <taxon>Lactobacillales</taxon>
        <taxon>Lactobacillaceae</taxon>
        <taxon>Lentilactobacillus</taxon>
        <taxon>Lentilactobacillus buchneri subsp. silagei</taxon>
    </lineage>
</organism>
<dbReference type="CDD" id="cd09731">
    <property type="entry name" value="Cse2_I-E"/>
    <property type="match status" value="1"/>
</dbReference>
<dbReference type="EMBL" id="CP003043">
    <property type="protein sequence ID" value="AFR99215.1"/>
    <property type="molecule type" value="Genomic_DNA"/>
</dbReference>
<name>J9W4L6_LENBU</name>
<dbReference type="InterPro" id="IPR038287">
    <property type="entry name" value="Cse2_sf"/>
</dbReference>
<evidence type="ECO:0000313" key="2">
    <source>
        <dbReference type="Proteomes" id="UP000007332"/>
    </source>
</evidence>
<protein>
    <submittedName>
        <fullName evidence="1">CRISPR system casB CASCADE complex protein</fullName>
    </submittedName>
</protein>
<keyword evidence="2" id="KW-1185">Reference proteome</keyword>
<dbReference type="InterPro" id="IPR013382">
    <property type="entry name" value="CRISPR-assoc_prot_Cse2"/>
</dbReference>
<reference evidence="1 2" key="1">
    <citation type="journal article" date="2012" name="J. Biotechnol.">
        <title>Insights into the completely annotated genome of Lactobacillus buchneri CD034, a strain isolated from stable grass silage.</title>
        <authorList>
            <person name="Heinl S."/>
            <person name="Wibberg D."/>
            <person name="Eikmeyer F."/>
            <person name="Szczepanowski R."/>
            <person name="Blom J."/>
            <person name="Linke B."/>
            <person name="Goesmann A."/>
            <person name="Grabherr R."/>
            <person name="Schwab H."/>
            <person name="Puhler A."/>
            <person name="Schluter A."/>
        </authorList>
    </citation>
    <scope>NUCLEOTIDE SEQUENCE [LARGE SCALE GENOMIC DNA]</scope>
    <source>
        <strain evidence="1 2">CD034</strain>
    </source>
</reference>
<dbReference type="STRING" id="1071400.LBUCD034_0103"/>
<dbReference type="Gene3D" id="1.10.520.40">
    <property type="entry name" value="CRISPR-associated protein Cse2"/>
    <property type="match status" value="1"/>
</dbReference>
<accession>J9W4L6</accession>
<gene>
    <name evidence="1" type="primary">casB</name>
    <name evidence="1" type="ORF">LBUCD034_0103</name>
</gene>
<dbReference type="KEGG" id="lbn:LBUCD034_0103"/>
<dbReference type="Pfam" id="PF09485">
    <property type="entry name" value="CRISPR_Cse2"/>
    <property type="match status" value="1"/>
</dbReference>
<dbReference type="eggNOG" id="ENOG5032UPV">
    <property type="taxonomic scope" value="Bacteria"/>
</dbReference>
<dbReference type="OrthoDB" id="1753036at2"/>
<evidence type="ECO:0000313" key="1">
    <source>
        <dbReference type="EMBL" id="AFR99215.1"/>
    </source>
</evidence>
<sequence length="200" mass="22744">MERTINQITYEIIQELYGHGNPNKAVLASIRSAASMTSPRAQKVWPIMMDKLEKSMLSKNGQPTHAETAIYAALRLYAIHQQSSRDAFVYGSSGRDASADGLTFFQALANLRRNSDTREALDRRVQALFGTTNVNSVINSMTHLIDILKATNPTQKIDYPKLANDLYWFQKSYQDATQTRLKWGQQYYQFIKPTTEGEKK</sequence>
<dbReference type="AlphaFoldDB" id="J9W4L6"/>
<dbReference type="NCBIfam" id="TIGR02548">
    <property type="entry name" value="casB_cse2"/>
    <property type="match status" value="1"/>
</dbReference>
<dbReference type="Proteomes" id="UP000007332">
    <property type="component" value="Chromosome"/>
</dbReference>
<dbReference type="HOGENOM" id="CLU_081588_2_0_9"/>
<proteinExistence type="predicted"/>